<evidence type="ECO:0000256" key="4">
    <source>
        <dbReference type="ARBA" id="ARBA00022691"/>
    </source>
</evidence>
<dbReference type="InterPro" id="IPR003754">
    <property type="entry name" value="4pyrrol_synth_uPrphyn_synth"/>
</dbReference>
<keyword evidence="5" id="KW-0627">Porphyrin biosynthesis</keyword>
<dbReference type="InterPro" id="IPR014777">
    <property type="entry name" value="4pyrrole_Mease_sub1"/>
</dbReference>
<keyword evidence="4" id="KW-0949">S-adenosyl-L-methionine</keyword>
<keyword evidence="3 8" id="KW-0808">Transferase</keyword>
<dbReference type="Pfam" id="PF00590">
    <property type="entry name" value="TP_methylase"/>
    <property type="match status" value="1"/>
</dbReference>
<dbReference type="NCBIfam" id="TIGR01469">
    <property type="entry name" value="cobA_cysG_Cterm"/>
    <property type="match status" value="1"/>
</dbReference>
<accession>A0ABR9RB50</accession>
<dbReference type="CDD" id="cd11642">
    <property type="entry name" value="SUMT"/>
    <property type="match status" value="1"/>
</dbReference>
<dbReference type="EC" id="2.1.1.107" evidence="1"/>
<dbReference type="Proteomes" id="UP000806211">
    <property type="component" value="Unassembled WGS sequence"/>
</dbReference>
<dbReference type="RefSeq" id="WP_193537564.1">
    <property type="nucleotide sequence ID" value="NZ_JADCKF010000006.1"/>
</dbReference>
<dbReference type="NCBIfam" id="NF004790">
    <property type="entry name" value="PRK06136.1"/>
    <property type="match status" value="1"/>
</dbReference>
<dbReference type="Pfam" id="PF02602">
    <property type="entry name" value="HEM4"/>
    <property type="match status" value="1"/>
</dbReference>
<evidence type="ECO:0000313" key="8">
    <source>
        <dbReference type="EMBL" id="MBE5055922.1"/>
    </source>
</evidence>
<evidence type="ECO:0000313" key="9">
    <source>
        <dbReference type="Proteomes" id="UP000806211"/>
    </source>
</evidence>
<dbReference type="EMBL" id="JADCKF010000006">
    <property type="protein sequence ID" value="MBE5055922.1"/>
    <property type="molecule type" value="Genomic_DNA"/>
</dbReference>
<evidence type="ECO:0000256" key="2">
    <source>
        <dbReference type="ARBA" id="ARBA00022603"/>
    </source>
</evidence>
<dbReference type="SUPFAM" id="SSF53790">
    <property type="entry name" value="Tetrapyrrole methylase"/>
    <property type="match status" value="1"/>
</dbReference>
<keyword evidence="2 8" id="KW-0489">Methyltransferase</keyword>
<evidence type="ECO:0000259" key="6">
    <source>
        <dbReference type="Pfam" id="PF00590"/>
    </source>
</evidence>
<reference evidence="8 9" key="1">
    <citation type="submission" date="2020-10" db="EMBL/GenBank/DDBJ databases">
        <title>ChiBAC.</title>
        <authorList>
            <person name="Zenner C."/>
            <person name="Hitch T.C.A."/>
            <person name="Clavel T."/>
        </authorList>
    </citation>
    <scope>NUCLEOTIDE SEQUENCE [LARGE SCALE GENOMIC DNA]</scope>
    <source>
        <strain evidence="8 9">DSM 107456</strain>
    </source>
</reference>
<dbReference type="InterPro" id="IPR014776">
    <property type="entry name" value="4pyrrole_Mease_sub2"/>
</dbReference>
<organism evidence="8 9">
    <name type="scientific">Pseudoflavonifractor gallinarum</name>
    <dbReference type="NCBI Taxonomy" id="2779352"/>
    <lineage>
        <taxon>Bacteria</taxon>
        <taxon>Bacillati</taxon>
        <taxon>Bacillota</taxon>
        <taxon>Clostridia</taxon>
        <taxon>Eubacteriales</taxon>
        <taxon>Oscillospiraceae</taxon>
        <taxon>Pseudoflavonifractor</taxon>
    </lineage>
</organism>
<evidence type="ECO:0000256" key="1">
    <source>
        <dbReference type="ARBA" id="ARBA00012162"/>
    </source>
</evidence>
<proteinExistence type="predicted"/>
<name>A0ABR9RB50_9FIRM</name>
<dbReference type="SUPFAM" id="SSF69618">
    <property type="entry name" value="HemD-like"/>
    <property type="match status" value="1"/>
</dbReference>
<protein>
    <recommendedName>
        <fullName evidence="1">uroporphyrinogen-III C-methyltransferase</fullName>
        <ecNumber evidence="1">2.1.1.107</ecNumber>
    </recommendedName>
</protein>
<evidence type="ECO:0000256" key="5">
    <source>
        <dbReference type="ARBA" id="ARBA00023244"/>
    </source>
</evidence>
<sequence length="497" mass="52697">MGKVILVGAGPGDPGLLTVKGREALAQADVVVYDRLVSPAILDLIPAKARRIDVGKNAGCHPVPQEEINRILLEEGSGNQVVVRLKGGDPFLFGRGGEELELLARHGVPFEEVPGITSAIAAPAYAGIPVTHRDFCSSLHIITGHRRAGEKLDIDFEALCRTKGTLVFLMGVSALPDICAGLLAAGMDGSTPAAVVERGTTPDQRRISATLEELPARAAAAEVRSPAVIVVGGVCALAEEFDWFDRLPLRGKQVVVTRPRERAGTLTGRLRALGAQVWEYPCIETIPLSPCPEMEEALGHLERYEWLALTSPAGAEFLWAALERMSLDARVLAGVRLAAIGPGTARALAGHGLKADLIPEVYDASHLGEALAAQAAGRVLLLRAREGSPALTQALERAKLEYNDVAIYETCYRNPRSQALREAVEEGRVDLVTFTSASTVKGFLATVGEGADLSRITGICIGEQTAAEARRSGIPVRVARSATLEALTECAVECARG</sequence>
<evidence type="ECO:0000256" key="3">
    <source>
        <dbReference type="ARBA" id="ARBA00022679"/>
    </source>
</evidence>
<dbReference type="InterPro" id="IPR036108">
    <property type="entry name" value="4pyrrol_syn_uPrphyn_synt_sf"/>
</dbReference>
<keyword evidence="9" id="KW-1185">Reference proteome</keyword>
<dbReference type="InterPro" id="IPR050161">
    <property type="entry name" value="Siro_Cobalamin_biosynth"/>
</dbReference>
<dbReference type="PANTHER" id="PTHR45790:SF3">
    <property type="entry name" value="S-ADENOSYL-L-METHIONINE-DEPENDENT UROPORPHYRINOGEN III METHYLTRANSFERASE, CHLOROPLASTIC"/>
    <property type="match status" value="1"/>
</dbReference>
<dbReference type="InterPro" id="IPR003043">
    <property type="entry name" value="Uropor_MeTrfase_CS"/>
</dbReference>
<gene>
    <name evidence="8" type="primary">cobA</name>
    <name evidence="8" type="ORF">INF37_07915</name>
</gene>
<dbReference type="PROSITE" id="PS00839">
    <property type="entry name" value="SUMT_1"/>
    <property type="match status" value="1"/>
</dbReference>
<dbReference type="Gene3D" id="3.40.50.10090">
    <property type="match status" value="2"/>
</dbReference>
<dbReference type="InterPro" id="IPR000878">
    <property type="entry name" value="4pyrrol_Mease"/>
</dbReference>
<feature type="domain" description="Tetrapyrrole biosynthesis uroporphyrinogen III synthase" evidence="7">
    <location>
        <begin position="266"/>
        <end position="489"/>
    </location>
</feature>
<evidence type="ECO:0000259" key="7">
    <source>
        <dbReference type="Pfam" id="PF02602"/>
    </source>
</evidence>
<dbReference type="InterPro" id="IPR006366">
    <property type="entry name" value="CobA/CysG_C"/>
</dbReference>
<feature type="domain" description="Tetrapyrrole methylase" evidence="6">
    <location>
        <begin position="3"/>
        <end position="214"/>
    </location>
</feature>
<dbReference type="GO" id="GO:0004851">
    <property type="term" value="F:uroporphyrin-III C-methyltransferase activity"/>
    <property type="evidence" value="ECO:0007669"/>
    <property type="project" value="UniProtKB-EC"/>
</dbReference>
<dbReference type="InterPro" id="IPR035996">
    <property type="entry name" value="4pyrrol_Methylase_sf"/>
</dbReference>
<dbReference type="GO" id="GO:0032259">
    <property type="term" value="P:methylation"/>
    <property type="evidence" value="ECO:0007669"/>
    <property type="project" value="UniProtKB-KW"/>
</dbReference>
<dbReference type="Gene3D" id="3.30.950.10">
    <property type="entry name" value="Methyltransferase, Cobalt-precorrin-4 Transmethylase, Domain 2"/>
    <property type="match status" value="1"/>
</dbReference>
<dbReference type="CDD" id="cd06578">
    <property type="entry name" value="HemD"/>
    <property type="match status" value="1"/>
</dbReference>
<dbReference type="Gene3D" id="3.40.1010.10">
    <property type="entry name" value="Cobalt-precorrin-4 Transmethylase, Domain 1"/>
    <property type="match status" value="1"/>
</dbReference>
<comment type="caution">
    <text evidence="8">The sequence shown here is derived from an EMBL/GenBank/DDBJ whole genome shotgun (WGS) entry which is preliminary data.</text>
</comment>
<dbReference type="PANTHER" id="PTHR45790">
    <property type="entry name" value="SIROHEME SYNTHASE-RELATED"/>
    <property type="match status" value="1"/>
</dbReference>